<dbReference type="AlphaFoldDB" id="A0A974S670"/>
<dbReference type="Pfam" id="PF21250">
    <property type="entry name" value="SOGP_2nd"/>
    <property type="match status" value="1"/>
</dbReference>
<gene>
    <name evidence="2" type="ORF">JG559_10675</name>
</gene>
<reference evidence="2" key="1">
    <citation type="submission" date="2021-01" db="EMBL/GenBank/DDBJ databases">
        <title>Enterococcus.</title>
        <authorList>
            <person name="Du X."/>
            <person name="Wang N."/>
        </authorList>
    </citation>
    <scope>NUCLEOTIDE SEQUENCE [LARGE SCALE GENOMIC DNA]</scope>
    <source>
        <strain evidence="2">T90-2</strain>
    </source>
</reference>
<name>A0A974S670_ENTFL</name>
<feature type="domain" description="Glycoside phosphorylase super sandwich" evidence="1">
    <location>
        <begin position="9"/>
        <end position="69"/>
    </location>
</feature>
<accession>A0A974S670</accession>
<protein>
    <recommendedName>
        <fullName evidence="1">Glycoside phosphorylase super sandwich domain-containing protein</fullName>
    </recommendedName>
</protein>
<proteinExistence type="predicted"/>
<evidence type="ECO:0000313" key="2">
    <source>
        <dbReference type="EMBL" id="QQV79543.1"/>
    </source>
</evidence>
<dbReference type="InterPro" id="IPR048771">
    <property type="entry name" value="SOGP_2nd"/>
</dbReference>
<organism evidence="2">
    <name type="scientific">Enterococcus faecalis</name>
    <name type="common">Streptococcus faecalis</name>
    <dbReference type="NCBI Taxonomy" id="1351"/>
    <lineage>
        <taxon>Bacteria</taxon>
        <taxon>Bacillati</taxon>
        <taxon>Bacillota</taxon>
        <taxon>Bacilli</taxon>
        <taxon>Lactobacillales</taxon>
        <taxon>Enterococcaceae</taxon>
        <taxon>Enterococcus</taxon>
    </lineage>
</organism>
<evidence type="ECO:0000259" key="1">
    <source>
        <dbReference type="Pfam" id="PF21250"/>
    </source>
</evidence>
<dbReference type="EMBL" id="CP068242">
    <property type="protein sequence ID" value="QQV79543.1"/>
    <property type="molecule type" value="Genomic_DNA"/>
</dbReference>
<sequence>MPWKEHMATFLLSGKGLTVDEPLLSTTVYMYGIFNSQVVLGNTTMNKLMSNSRNALNVMKRSGQRIYIFREWLMALTNNAFCFLKWG</sequence>